<dbReference type="RefSeq" id="WP_343164475.1">
    <property type="nucleotide sequence ID" value="NZ_JBHRSV010000016.1"/>
</dbReference>
<dbReference type="EMBL" id="JBHRSV010000016">
    <property type="protein sequence ID" value="MFC2926158.1"/>
    <property type="molecule type" value="Genomic_DNA"/>
</dbReference>
<feature type="chain" id="PRO_5047459807" description="DUF4168 domain-containing protein" evidence="1">
    <location>
        <begin position="21"/>
        <end position="111"/>
    </location>
</feature>
<sequence>MFRFLTAAAAAMLLTGAATADTADDIAQECIAEGENAEDCRCVADQMEAHLTEAEMQFMLRIAQAETRDQQTMMTIASETGMTVESLAAMTQKMVDAEPAVREICGSSLFE</sequence>
<accession>A0ABV6ZXT7</accession>
<reference evidence="3" key="1">
    <citation type="journal article" date="2019" name="Int. J. Syst. Evol. Microbiol.">
        <title>The Global Catalogue of Microorganisms (GCM) 10K type strain sequencing project: providing services to taxonomists for standard genome sequencing and annotation.</title>
        <authorList>
            <consortium name="The Broad Institute Genomics Platform"/>
            <consortium name="The Broad Institute Genome Sequencing Center for Infectious Disease"/>
            <person name="Wu L."/>
            <person name="Ma J."/>
        </authorList>
    </citation>
    <scope>NUCLEOTIDE SEQUENCE [LARGE SCALE GENOMIC DNA]</scope>
    <source>
        <strain evidence="3">KCTC 52487</strain>
    </source>
</reference>
<keyword evidence="3" id="KW-1185">Reference proteome</keyword>
<protein>
    <recommendedName>
        <fullName evidence="4">DUF4168 domain-containing protein</fullName>
    </recommendedName>
</protein>
<evidence type="ECO:0000256" key="1">
    <source>
        <dbReference type="SAM" id="SignalP"/>
    </source>
</evidence>
<proteinExistence type="predicted"/>
<evidence type="ECO:0008006" key="4">
    <source>
        <dbReference type="Google" id="ProtNLM"/>
    </source>
</evidence>
<name>A0ABV6ZXT7_9PROT</name>
<organism evidence="2 3">
    <name type="scientific">Hyphobacterium vulgare</name>
    <dbReference type="NCBI Taxonomy" id="1736751"/>
    <lineage>
        <taxon>Bacteria</taxon>
        <taxon>Pseudomonadati</taxon>
        <taxon>Pseudomonadota</taxon>
        <taxon>Alphaproteobacteria</taxon>
        <taxon>Maricaulales</taxon>
        <taxon>Maricaulaceae</taxon>
        <taxon>Hyphobacterium</taxon>
    </lineage>
</organism>
<evidence type="ECO:0000313" key="3">
    <source>
        <dbReference type="Proteomes" id="UP001595379"/>
    </source>
</evidence>
<dbReference type="Proteomes" id="UP001595379">
    <property type="component" value="Unassembled WGS sequence"/>
</dbReference>
<feature type="signal peptide" evidence="1">
    <location>
        <begin position="1"/>
        <end position="20"/>
    </location>
</feature>
<comment type="caution">
    <text evidence="2">The sequence shown here is derived from an EMBL/GenBank/DDBJ whole genome shotgun (WGS) entry which is preliminary data.</text>
</comment>
<gene>
    <name evidence="2" type="ORF">ACFOOR_08570</name>
</gene>
<keyword evidence="1" id="KW-0732">Signal</keyword>
<evidence type="ECO:0000313" key="2">
    <source>
        <dbReference type="EMBL" id="MFC2926158.1"/>
    </source>
</evidence>